<gene>
    <name evidence="1" type="ORF">F6Q06_23080</name>
</gene>
<evidence type="ECO:0000313" key="2">
    <source>
        <dbReference type="Proteomes" id="UP001194579"/>
    </source>
</evidence>
<sequence length="71" mass="8256">MDFHVVGLIWLAVDTQVGSVAGLPPHVWHYREDSRNQLRIVKTPAGKHWFYCCDPFGKCCNQTYNDIRSYD</sequence>
<dbReference type="EMBL" id="WABS01000083">
    <property type="protein sequence ID" value="MBI0557339.1"/>
    <property type="molecule type" value="Genomic_DNA"/>
</dbReference>
<comment type="caution">
    <text evidence="1">The sequence shown here is derived from an EMBL/GenBank/DDBJ whole genome shotgun (WGS) entry which is preliminary data.</text>
</comment>
<keyword evidence="2" id="KW-1185">Reference proteome</keyword>
<accession>A0ABS0S6B0</accession>
<reference evidence="2" key="1">
    <citation type="submission" date="2023-07" db="EMBL/GenBank/DDBJ databases">
        <title>Identification of Pectobacterium versatile causing blackleg of potato from New York State with a whole genome sequencing approach.</title>
        <authorList>
            <person name="Ma X."/>
            <person name="Swingle B."/>
        </authorList>
    </citation>
    <scope>NUCLEOTIDE SEQUENCE [LARGE SCALE GENOMIC DNA]</scope>
    <source>
        <strain evidence="2">NY1588A</strain>
    </source>
</reference>
<proteinExistence type="predicted"/>
<protein>
    <submittedName>
        <fullName evidence="1">Uncharacterized protein</fullName>
    </submittedName>
</protein>
<evidence type="ECO:0000313" key="1">
    <source>
        <dbReference type="EMBL" id="MBI0557339.1"/>
    </source>
</evidence>
<name>A0ABS0S6B0_PECPM</name>
<dbReference type="RefSeq" id="WP_043898769.1">
    <property type="nucleotide sequence ID" value="NC_017845.1"/>
</dbReference>
<organism evidence="1 2">
    <name type="scientific">Pectobacterium parmentieri</name>
    <dbReference type="NCBI Taxonomy" id="1905730"/>
    <lineage>
        <taxon>Bacteria</taxon>
        <taxon>Pseudomonadati</taxon>
        <taxon>Pseudomonadota</taxon>
        <taxon>Gammaproteobacteria</taxon>
        <taxon>Enterobacterales</taxon>
        <taxon>Pectobacteriaceae</taxon>
        <taxon>Pectobacterium</taxon>
    </lineage>
</organism>
<dbReference type="Proteomes" id="UP001194579">
    <property type="component" value="Unassembled WGS sequence"/>
</dbReference>